<dbReference type="EnsemblProtists" id="PYU1_T010620">
    <property type="protein sequence ID" value="PYU1_T010620"/>
    <property type="gene ID" value="PYU1_G010597"/>
</dbReference>
<evidence type="ECO:0000256" key="1">
    <source>
        <dbReference type="ARBA" id="ARBA00022598"/>
    </source>
</evidence>
<keyword evidence="7" id="KW-1185">Reference proteome</keyword>
<feature type="domain" description="Aspartyl/Glutamyl-tRNA(Gln) amidotransferase subunit B/E catalytic" evidence="5">
    <location>
        <begin position="1"/>
        <end position="77"/>
    </location>
</feature>
<dbReference type="AlphaFoldDB" id="K3X071"/>
<dbReference type="GO" id="GO:0070681">
    <property type="term" value="P:glutaminyl-tRNAGln biosynthesis via transamidation"/>
    <property type="evidence" value="ECO:0007669"/>
    <property type="project" value="TreeGrafter"/>
</dbReference>
<dbReference type="SUPFAM" id="SSF55931">
    <property type="entry name" value="Glutamine synthetase/guanido kinase"/>
    <property type="match status" value="1"/>
</dbReference>
<dbReference type="EMBL" id="GL376596">
    <property type="status" value="NOT_ANNOTATED_CDS"/>
    <property type="molecule type" value="Genomic_DNA"/>
</dbReference>
<keyword evidence="3" id="KW-0067">ATP-binding</keyword>
<reference evidence="7" key="1">
    <citation type="journal article" date="2010" name="Genome Biol.">
        <title>Genome sequence of the necrotrophic plant pathogen Pythium ultimum reveals original pathogenicity mechanisms and effector repertoire.</title>
        <authorList>
            <person name="Levesque C.A."/>
            <person name="Brouwer H."/>
            <person name="Cano L."/>
            <person name="Hamilton J.P."/>
            <person name="Holt C."/>
            <person name="Huitema E."/>
            <person name="Raffaele S."/>
            <person name="Robideau G.P."/>
            <person name="Thines M."/>
            <person name="Win J."/>
            <person name="Zerillo M.M."/>
            <person name="Beakes G.W."/>
            <person name="Boore J.L."/>
            <person name="Busam D."/>
            <person name="Dumas B."/>
            <person name="Ferriera S."/>
            <person name="Fuerstenberg S.I."/>
            <person name="Gachon C.M."/>
            <person name="Gaulin E."/>
            <person name="Govers F."/>
            <person name="Grenville-Briggs L."/>
            <person name="Horner N."/>
            <person name="Hostetler J."/>
            <person name="Jiang R.H."/>
            <person name="Johnson J."/>
            <person name="Krajaejun T."/>
            <person name="Lin H."/>
            <person name="Meijer H.J."/>
            <person name="Moore B."/>
            <person name="Morris P."/>
            <person name="Phuntmart V."/>
            <person name="Puiu D."/>
            <person name="Shetty J."/>
            <person name="Stajich J.E."/>
            <person name="Tripathy S."/>
            <person name="Wawra S."/>
            <person name="van West P."/>
            <person name="Whitty B.R."/>
            <person name="Coutinho P.M."/>
            <person name="Henrissat B."/>
            <person name="Martin F."/>
            <person name="Thomas P.D."/>
            <person name="Tyler B.M."/>
            <person name="De Vries R.P."/>
            <person name="Kamoun S."/>
            <person name="Yandell M."/>
            <person name="Tisserat N."/>
            <person name="Buell C.R."/>
        </authorList>
    </citation>
    <scope>NUCLEOTIDE SEQUENCE</scope>
    <source>
        <strain evidence="7">DAOM:BR144</strain>
    </source>
</reference>
<keyword evidence="1" id="KW-0436">Ligase</keyword>
<dbReference type="InterPro" id="IPR006075">
    <property type="entry name" value="Asn/Gln-tRNA_Trfase_suB/E_cat"/>
</dbReference>
<evidence type="ECO:0000256" key="3">
    <source>
        <dbReference type="ARBA" id="ARBA00022840"/>
    </source>
</evidence>
<dbReference type="Proteomes" id="UP000019132">
    <property type="component" value="Unassembled WGS sequence"/>
</dbReference>
<name>K3X071_GLOUD</name>
<organism evidence="6 7">
    <name type="scientific">Globisporangium ultimum (strain ATCC 200006 / CBS 805.95 / DAOM BR144)</name>
    <name type="common">Pythium ultimum</name>
    <dbReference type="NCBI Taxonomy" id="431595"/>
    <lineage>
        <taxon>Eukaryota</taxon>
        <taxon>Sar</taxon>
        <taxon>Stramenopiles</taxon>
        <taxon>Oomycota</taxon>
        <taxon>Peronosporomycetes</taxon>
        <taxon>Pythiales</taxon>
        <taxon>Pythiaceae</taxon>
        <taxon>Globisporangium</taxon>
    </lineage>
</organism>
<reference evidence="6" key="3">
    <citation type="submission" date="2015-02" db="UniProtKB">
        <authorList>
            <consortium name="EnsemblProtists"/>
        </authorList>
    </citation>
    <scope>IDENTIFICATION</scope>
    <source>
        <strain evidence="6">DAOM BR144</strain>
    </source>
</reference>
<dbReference type="GO" id="GO:0032543">
    <property type="term" value="P:mitochondrial translation"/>
    <property type="evidence" value="ECO:0007669"/>
    <property type="project" value="TreeGrafter"/>
</dbReference>
<evidence type="ECO:0000313" key="7">
    <source>
        <dbReference type="Proteomes" id="UP000019132"/>
    </source>
</evidence>
<reference evidence="7" key="2">
    <citation type="submission" date="2010-04" db="EMBL/GenBank/DDBJ databases">
        <authorList>
            <person name="Buell R."/>
            <person name="Hamilton J."/>
            <person name="Hostetler J."/>
        </authorList>
    </citation>
    <scope>NUCLEOTIDE SEQUENCE [LARGE SCALE GENOMIC DNA]</scope>
    <source>
        <strain evidence="7">DAOM:BR144</strain>
    </source>
</reference>
<dbReference type="HOGENOM" id="CLU_2042778_0_0_1"/>
<evidence type="ECO:0000313" key="6">
    <source>
        <dbReference type="EnsemblProtists" id="PYU1_T010620"/>
    </source>
</evidence>
<dbReference type="PANTHER" id="PTHR11659:SF0">
    <property type="entry name" value="GLUTAMYL-TRNA(GLN) AMIDOTRANSFERASE SUBUNIT B, MITOCHONDRIAL"/>
    <property type="match status" value="1"/>
</dbReference>
<evidence type="ECO:0000256" key="2">
    <source>
        <dbReference type="ARBA" id="ARBA00022741"/>
    </source>
</evidence>
<dbReference type="VEuPathDB" id="FungiDB:PYU1_G010597"/>
<proteinExistence type="predicted"/>
<evidence type="ECO:0000256" key="4">
    <source>
        <dbReference type="ARBA" id="ARBA00022917"/>
    </source>
</evidence>
<evidence type="ECO:0000259" key="5">
    <source>
        <dbReference type="Pfam" id="PF02934"/>
    </source>
</evidence>
<dbReference type="InterPro" id="IPR017959">
    <property type="entry name" value="Asn/Gln-tRNA_amidoTrfase_suB/E"/>
</dbReference>
<dbReference type="GO" id="GO:0005524">
    <property type="term" value="F:ATP binding"/>
    <property type="evidence" value="ECO:0007669"/>
    <property type="project" value="UniProtKB-KW"/>
</dbReference>
<dbReference type="GO" id="GO:0030956">
    <property type="term" value="C:glutamyl-tRNA(Gln) amidotransferase complex"/>
    <property type="evidence" value="ECO:0007669"/>
    <property type="project" value="TreeGrafter"/>
</dbReference>
<dbReference type="GO" id="GO:0005739">
    <property type="term" value="C:mitochondrion"/>
    <property type="evidence" value="ECO:0007669"/>
    <property type="project" value="TreeGrafter"/>
</dbReference>
<accession>K3X071</accession>
<dbReference type="InterPro" id="IPR014746">
    <property type="entry name" value="Gln_synth/guanido_kin_cat_dom"/>
</dbReference>
<keyword evidence="4" id="KW-0648">Protein biosynthesis</keyword>
<keyword evidence="2" id="KW-0547">Nucleotide-binding</keyword>
<sequence>MEEGSMRCDLNVNVRRQANETFDEWVEVKNMNSICNISAKLSCSRTRKTRKFAVRPDQLTLSLEKRFRCCLLRSKNDQSLPPYESLVLVNEAGAVAFFEDIAAKKSRPSKLVINWVLERPV</sequence>
<dbReference type="Pfam" id="PF02934">
    <property type="entry name" value="GatB_N"/>
    <property type="match status" value="1"/>
</dbReference>
<protein>
    <recommendedName>
        <fullName evidence="5">Aspartyl/Glutamyl-tRNA(Gln) amidotransferase subunit B/E catalytic domain-containing protein</fullName>
    </recommendedName>
</protein>
<dbReference type="GO" id="GO:0050567">
    <property type="term" value="F:glutaminyl-tRNA synthase (glutamine-hydrolyzing) activity"/>
    <property type="evidence" value="ECO:0007669"/>
    <property type="project" value="TreeGrafter"/>
</dbReference>
<dbReference type="InParanoid" id="K3X071"/>
<dbReference type="STRING" id="431595.K3X071"/>
<dbReference type="PANTHER" id="PTHR11659">
    <property type="entry name" value="GLUTAMYL-TRNA GLN AMIDOTRANSFERASE SUBUNIT B MITOCHONDRIAL AND PROKARYOTIC PET112-RELATED"/>
    <property type="match status" value="1"/>
</dbReference>